<organism evidence="1 2">
    <name type="scientific">Aphis craccivora</name>
    <name type="common">Cowpea aphid</name>
    <dbReference type="NCBI Taxonomy" id="307492"/>
    <lineage>
        <taxon>Eukaryota</taxon>
        <taxon>Metazoa</taxon>
        <taxon>Ecdysozoa</taxon>
        <taxon>Arthropoda</taxon>
        <taxon>Hexapoda</taxon>
        <taxon>Insecta</taxon>
        <taxon>Pterygota</taxon>
        <taxon>Neoptera</taxon>
        <taxon>Paraneoptera</taxon>
        <taxon>Hemiptera</taxon>
        <taxon>Sternorrhyncha</taxon>
        <taxon>Aphidomorpha</taxon>
        <taxon>Aphidoidea</taxon>
        <taxon>Aphididae</taxon>
        <taxon>Aphidini</taxon>
        <taxon>Aphis</taxon>
        <taxon>Aphis</taxon>
    </lineage>
</organism>
<dbReference type="EMBL" id="VUJU01006839">
    <property type="protein sequence ID" value="KAF0747459.1"/>
    <property type="molecule type" value="Genomic_DNA"/>
</dbReference>
<reference evidence="1 2" key="1">
    <citation type="submission" date="2019-08" db="EMBL/GenBank/DDBJ databases">
        <title>Whole genome of Aphis craccivora.</title>
        <authorList>
            <person name="Voronova N.V."/>
            <person name="Shulinski R.S."/>
            <person name="Bandarenka Y.V."/>
            <person name="Zhorov D.G."/>
            <person name="Warner D."/>
        </authorList>
    </citation>
    <scope>NUCLEOTIDE SEQUENCE [LARGE SCALE GENOMIC DNA]</scope>
    <source>
        <strain evidence="1">180601</strain>
        <tissue evidence="1">Whole Body</tissue>
    </source>
</reference>
<dbReference type="Proteomes" id="UP000478052">
    <property type="component" value="Unassembled WGS sequence"/>
</dbReference>
<gene>
    <name evidence="1" type="ORF">FWK35_00013525</name>
</gene>
<name>A0A6G0Y1K2_APHCR</name>
<evidence type="ECO:0000313" key="1">
    <source>
        <dbReference type="EMBL" id="KAF0747459.1"/>
    </source>
</evidence>
<protein>
    <submittedName>
        <fullName evidence="1">THAP domain-containing protein 1-like</fullName>
    </submittedName>
</protein>
<proteinExistence type="predicted"/>
<sequence length="118" mass="13818">MTNDAPVELLRNISTNSLNLAHKHQNKCSHKRNYSMSSWINHVLYGGLNVYLKNNTKQIPKSVCVVRILTKKIISRMDIEKKNNIVIQSFIKQRILIRMTHYNKQLIKVQTPFTKTKN</sequence>
<comment type="caution">
    <text evidence="1">The sequence shown here is derived from an EMBL/GenBank/DDBJ whole genome shotgun (WGS) entry which is preliminary data.</text>
</comment>
<dbReference type="AlphaFoldDB" id="A0A6G0Y1K2"/>
<accession>A0A6G0Y1K2</accession>
<keyword evidence="2" id="KW-1185">Reference proteome</keyword>
<evidence type="ECO:0000313" key="2">
    <source>
        <dbReference type="Proteomes" id="UP000478052"/>
    </source>
</evidence>